<name>A0A327RQ53_9FLAO</name>
<dbReference type="Pfam" id="PF13638">
    <property type="entry name" value="PIN_4"/>
    <property type="match status" value="1"/>
</dbReference>
<comment type="caution">
    <text evidence="2">The sequence shown here is derived from an EMBL/GenBank/DDBJ whole genome shotgun (WGS) entry which is preliminary data.</text>
</comment>
<reference evidence="2 3" key="1">
    <citation type="submission" date="2018-06" db="EMBL/GenBank/DDBJ databases">
        <title>Genomic Encyclopedia of Archaeal and Bacterial Type Strains, Phase II (KMG-II): from individual species to whole genera.</title>
        <authorList>
            <person name="Goeker M."/>
        </authorList>
    </citation>
    <scope>NUCLEOTIDE SEQUENCE [LARGE SCALE GENOMIC DNA]</scope>
    <source>
        <strain evidence="2 3">DSM 12408</strain>
    </source>
</reference>
<dbReference type="Gene3D" id="3.40.50.1010">
    <property type="entry name" value="5'-nuclease"/>
    <property type="match status" value="1"/>
</dbReference>
<dbReference type="PANTHER" id="PTHR16161:SF0">
    <property type="entry name" value="TRANSCRIPTIONAL PROTEIN SWT1"/>
    <property type="match status" value="1"/>
</dbReference>
<sequence>MKRTSDKFIKMDGKNRIENICTKVPAFNELYDARVRHYIIKDHTLNVYNQFERYFLEDFPKPKIEEFTLFLLLHDIGKSISFKKGNRQDQYSDSFNEISKYSTDLNISADNLSLYKALLTSSSIGKYMENKISLEYTYTLITSQCESAKLHLRDFFYLLSVYYQCDVASYTKDAGGLHYLEHLFEYQNGLKVYNGNTKLLKFSSIFEERYNQLYTKVVESSESNTSVDLIVRSKLSQQVKVKILGKIDLTKFDKPKKEIKKNKQNLYIIDTNVFIDYPDIISKIKKEYPVILSAKVIDELDNLKSKLDNEGKRNVQKALKSINGHLDTRDLRMEISDISLLPIDFNKRSPDNLILTVALKFKSENPILLTSDNGLQIKAKGMNITTITLKEFLGQSRKN</sequence>
<dbReference type="Proteomes" id="UP000248987">
    <property type="component" value="Unassembled WGS sequence"/>
</dbReference>
<dbReference type="CDD" id="cd09883">
    <property type="entry name" value="PIN_VapC_PhoHL-ATPase"/>
    <property type="match status" value="1"/>
</dbReference>
<organism evidence="2 3">
    <name type="scientific">Gelidibacter algens</name>
    <dbReference type="NCBI Taxonomy" id="49280"/>
    <lineage>
        <taxon>Bacteria</taxon>
        <taxon>Pseudomonadati</taxon>
        <taxon>Bacteroidota</taxon>
        <taxon>Flavobacteriia</taxon>
        <taxon>Flavobacteriales</taxon>
        <taxon>Flavobacteriaceae</taxon>
        <taxon>Gelidibacter</taxon>
    </lineage>
</organism>
<dbReference type="InterPro" id="IPR029060">
    <property type="entry name" value="PIN-like_dom_sf"/>
</dbReference>
<dbReference type="PANTHER" id="PTHR16161">
    <property type="entry name" value="TRANSCRIPTIONAL PROTEIN SWT1"/>
    <property type="match status" value="1"/>
</dbReference>
<evidence type="ECO:0000313" key="3">
    <source>
        <dbReference type="Proteomes" id="UP000248987"/>
    </source>
</evidence>
<dbReference type="SUPFAM" id="SSF88723">
    <property type="entry name" value="PIN domain-like"/>
    <property type="match status" value="1"/>
</dbReference>
<dbReference type="RefSeq" id="WP_245905350.1">
    <property type="nucleotide sequence ID" value="NZ_QLLQ01000023.1"/>
</dbReference>
<dbReference type="EMBL" id="QLLQ01000023">
    <property type="protein sequence ID" value="RAJ19150.1"/>
    <property type="molecule type" value="Genomic_DNA"/>
</dbReference>
<gene>
    <name evidence="2" type="ORF">LX77_03603</name>
</gene>
<dbReference type="SMART" id="SM00670">
    <property type="entry name" value="PINc"/>
    <property type="match status" value="1"/>
</dbReference>
<dbReference type="InterPro" id="IPR002716">
    <property type="entry name" value="PIN_dom"/>
</dbReference>
<keyword evidence="3" id="KW-1185">Reference proteome</keyword>
<evidence type="ECO:0000259" key="1">
    <source>
        <dbReference type="SMART" id="SM00670"/>
    </source>
</evidence>
<protein>
    <submittedName>
        <fullName evidence="2">PIN domain-containing protein</fullName>
    </submittedName>
</protein>
<evidence type="ECO:0000313" key="2">
    <source>
        <dbReference type="EMBL" id="RAJ19150.1"/>
    </source>
</evidence>
<proteinExistence type="predicted"/>
<accession>A0A327RQ53</accession>
<feature type="domain" description="PIN" evidence="1">
    <location>
        <begin position="265"/>
        <end position="377"/>
    </location>
</feature>
<dbReference type="InterPro" id="IPR052626">
    <property type="entry name" value="SWT1_Regulator"/>
</dbReference>
<dbReference type="AlphaFoldDB" id="A0A327RQ53"/>